<keyword evidence="1" id="KW-1133">Transmembrane helix</keyword>
<feature type="chain" id="PRO_5032480844" evidence="2">
    <location>
        <begin position="17"/>
        <end position="164"/>
    </location>
</feature>
<keyword evidence="1" id="KW-0472">Membrane</keyword>
<sequence length="164" mass="18494">MARCVTLLLFSVFTLSAIVHLFLQYKSTQCGKTRGQTSYLSWLTASLPYVAAYTVIEYIIPHVLTLLSFGPVGIIPRSITAWIHSMYGLSSMFSILQSIVARGGVSNPATQPAMVGQVFQVFKILFRTDNHITQCVRYYEGLLTCLNVFDFTVIVVFFCYRLLR</sequence>
<accession>A0A815LYH8</accession>
<evidence type="ECO:0000313" key="4">
    <source>
        <dbReference type="Proteomes" id="UP000663828"/>
    </source>
</evidence>
<feature type="transmembrane region" description="Helical" evidence="1">
    <location>
        <begin position="141"/>
        <end position="163"/>
    </location>
</feature>
<gene>
    <name evidence="3" type="ORF">XAT740_LOCUS34965</name>
</gene>
<evidence type="ECO:0000256" key="2">
    <source>
        <dbReference type="SAM" id="SignalP"/>
    </source>
</evidence>
<feature type="signal peptide" evidence="2">
    <location>
        <begin position="1"/>
        <end position="16"/>
    </location>
</feature>
<reference evidence="3" key="1">
    <citation type="submission" date="2021-02" db="EMBL/GenBank/DDBJ databases">
        <authorList>
            <person name="Nowell W R."/>
        </authorList>
    </citation>
    <scope>NUCLEOTIDE SEQUENCE</scope>
</reference>
<proteinExistence type="predicted"/>
<dbReference type="EMBL" id="CAJNOR010003463">
    <property type="protein sequence ID" value="CAF1416499.1"/>
    <property type="molecule type" value="Genomic_DNA"/>
</dbReference>
<dbReference type="InterPro" id="IPR038213">
    <property type="entry name" value="IFI6/IFI27-like_sf"/>
</dbReference>
<name>A0A815LYH8_ADIRI</name>
<feature type="transmembrane region" description="Helical" evidence="1">
    <location>
        <begin position="45"/>
        <end position="67"/>
    </location>
</feature>
<evidence type="ECO:0000256" key="1">
    <source>
        <dbReference type="SAM" id="Phobius"/>
    </source>
</evidence>
<keyword evidence="1" id="KW-0812">Transmembrane</keyword>
<dbReference type="Gene3D" id="6.10.110.10">
    <property type="match status" value="1"/>
</dbReference>
<keyword evidence="4" id="KW-1185">Reference proteome</keyword>
<organism evidence="3 4">
    <name type="scientific">Adineta ricciae</name>
    <name type="common">Rotifer</name>
    <dbReference type="NCBI Taxonomy" id="249248"/>
    <lineage>
        <taxon>Eukaryota</taxon>
        <taxon>Metazoa</taxon>
        <taxon>Spiralia</taxon>
        <taxon>Gnathifera</taxon>
        <taxon>Rotifera</taxon>
        <taxon>Eurotatoria</taxon>
        <taxon>Bdelloidea</taxon>
        <taxon>Adinetida</taxon>
        <taxon>Adinetidae</taxon>
        <taxon>Adineta</taxon>
    </lineage>
</organism>
<dbReference type="Proteomes" id="UP000663828">
    <property type="component" value="Unassembled WGS sequence"/>
</dbReference>
<keyword evidence="2" id="KW-0732">Signal</keyword>
<comment type="caution">
    <text evidence="3">The sequence shown here is derived from an EMBL/GenBank/DDBJ whole genome shotgun (WGS) entry which is preliminary data.</text>
</comment>
<protein>
    <submittedName>
        <fullName evidence="3">Uncharacterized protein</fullName>
    </submittedName>
</protein>
<evidence type="ECO:0000313" key="3">
    <source>
        <dbReference type="EMBL" id="CAF1416499.1"/>
    </source>
</evidence>
<dbReference type="AlphaFoldDB" id="A0A815LYH8"/>